<proteinExistence type="predicted"/>
<feature type="transmembrane region" description="Helical" evidence="2">
    <location>
        <begin position="19"/>
        <end position="37"/>
    </location>
</feature>
<accession>A0A5M4FH25</accession>
<feature type="region of interest" description="Disordered" evidence="1">
    <location>
        <begin position="43"/>
        <end position="62"/>
    </location>
</feature>
<keyword evidence="2" id="KW-0812">Transmembrane</keyword>
<keyword evidence="4" id="KW-1185">Reference proteome</keyword>
<keyword evidence="2" id="KW-1133">Transmembrane helix</keyword>
<evidence type="ECO:0000256" key="2">
    <source>
        <dbReference type="SAM" id="Phobius"/>
    </source>
</evidence>
<gene>
    <name evidence="3" type="ORF">ESP70_001185</name>
</gene>
<comment type="caution">
    <text evidence="3">The sequence shown here is derived from an EMBL/GenBank/DDBJ whole genome shotgun (WGS) entry which is preliminary data.</text>
</comment>
<evidence type="ECO:0000313" key="3">
    <source>
        <dbReference type="EMBL" id="KAA1399417.1"/>
    </source>
</evidence>
<sequence>MNASTTVVARRVLACGLRWWRTVLHVAVACVVIAVVAQNATHPSLVRPTGGTSSVPNIRPLP</sequence>
<dbReference type="RefSeq" id="WP_149687561.1">
    <property type="nucleotide sequence ID" value="NZ_SDPQ02000001.1"/>
</dbReference>
<dbReference type="AlphaFoldDB" id="A0A5M4FH25"/>
<organism evidence="3 4">
    <name type="scientific">Aeromicrobium ginsengisoli</name>
    <dbReference type="NCBI Taxonomy" id="363867"/>
    <lineage>
        <taxon>Bacteria</taxon>
        <taxon>Bacillati</taxon>
        <taxon>Actinomycetota</taxon>
        <taxon>Actinomycetes</taxon>
        <taxon>Propionibacteriales</taxon>
        <taxon>Nocardioidaceae</taxon>
        <taxon>Aeromicrobium</taxon>
    </lineage>
</organism>
<name>A0A5M4FH25_9ACTN</name>
<protein>
    <submittedName>
        <fullName evidence="3">Uncharacterized protein</fullName>
    </submittedName>
</protein>
<reference evidence="3" key="1">
    <citation type="submission" date="2019-09" db="EMBL/GenBank/DDBJ databases">
        <authorList>
            <person name="Li J."/>
        </authorList>
    </citation>
    <scope>NUCLEOTIDE SEQUENCE [LARGE SCALE GENOMIC DNA]</scope>
    <source>
        <strain evidence="3">JCM 14732</strain>
    </source>
</reference>
<evidence type="ECO:0000313" key="4">
    <source>
        <dbReference type="Proteomes" id="UP000380867"/>
    </source>
</evidence>
<dbReference type="EMBL" id="SDPQ02000001">
    <property type="protein sequence ID" value="KAA1399417.1"/>
    <property type="molecule type" value="Genomic_DNA"/>
</dbReference>
<dbReference type="Proteomes" id="UP000380867">
    <property type="component" value="Unassembled WGS sequence"/>
</dbReference>
<keyword evidence="2" id="KW-0472">Membrane</keyword>
<evidence type="ECO:0000256" key="1">
    <source>
        <dbReference type="SAM" id="MobiDB-lite"/>
    </source>
</evidence>